<reference evidence="2" key="1">
    <citation type="submission" date="2016-10" db="EMBL/GenBank/DDBJ databases">
        <authorList>
            <person name="de Groot N.N."/>
        </authorList>
    </citation>
    <scope>NUCLEOTIDE SEQUENCE [LARGE SCALE GENOMIC DNA]</scope>
    <source>
        <strain evidence="2">DSM 12489</strain>
    </source>
</reference>
<dbReference type="AlphaFoldDB" id="A0A1H2T0M7"/>
<sequence length="207" mass="21824">MKRVVRMVAVGLVALSVAGCGTGKNAAQTGTDVLNATRQAGNAVTNATGRAGQIADKGARDLANGAATATRRAGQAAADIGNRVPGVPANPQHANAVHMQIAQKISDDLVRAGYAKRAVTFVAGDTAYVALQQAHPATTNQGLKDKQAISHRVRRMNPQIRTVYVSANPDVYTRFQSFSKDLAAGRPVDAVWNNFRTSVSRMFPTQS</sequence>
<protein>
    <submittedName>
        <fullName evidence="2">Sporulation lipoprotein, YhcN/YlaJ family</fullName>
    </submittedName>
</protein>
<accession>A0A1H2T0M7</accession>
<dbReference type="RefSeq" id="WP_052012231.1">
    <property type="nucleotide sequence ID" value="NZ_FNOJ01000005.1"/>
</dbReference>
<proteinExistence type="predicted"/>
<feature type="signal peptide" evidence="1">
    <location>
        <begin position="1"/>
        <end position="26"/>
    </location>
</feature>
<keyword evidence="2" id="KW-0449">Lipoprotein</keyword>
<dbReference type="STRING" id="89784.SAMN04489725_10516"/>
<feature type="chain" id="PRO_5010360682" evidence="1">
    <location>
        <begin position="27"/>
        <end position="207"/>
    </location>
</feature>
<dbReference type="Proteomes" id="UP000182589">
    <property type="component" value="Unassembled WGS sequence"/>
</dbReference>
<gene>
    <name evidence="2" type="ORF">SAMN04489725_10516</name>
</gene>
<dbReference type="PROSITE" id="PS51257">
    <property type="entry name" value="PROKAR_LIPOPROTEIN"/>
    <property type="match status" value="1"/>
</dbReference>
<evidence type="ECO:0000313" key="3">
    <source>
        <dbReference type="Proteomes" id="UP000182589"/>
    </source>
</evidence>
<dbReference type="InterPro" id="IPR019076">
    <property type="entry name" value="Spore_lipoprot_YhcN/YlaJ-like"/>
</dbReference>
<keyword evidence="3" id="KW-1185">Reference proteome</keyword>
<dbReference type="EMBL" id="FNOJ01000005">
    <property type="protein sequence ID" value="SDW37398.1"/>
    <property type="molecule type" value="Genomic_DNA"/>
</dbReference>
<keyword evidence="1" id="KW-0732">Signal</keyword>
<evidence type="ECO:0000256" key="1">
    <source>
        <dbReference type="SAM" id="SignalP"/>
    </source>
</evidence>
<organism evidence="2 3">
    <name type="scientific">Alicyclobacillus hesperidum</name>
    <dbReference type="NCBI Taxonomy" id="89784"/>
    <lineage>
        <taxon>Bacteria</taxon>
        <taxon>Bacillati</taxon>
        <taxon>Bacillota</taxon>
        <taxon>Bacilli</taxon>
        <taxon>Bacillales</taxon>
        <taxon>Alicyclobacillaceae</taxon>
        <taxon>Alicyclobacillus</taxon>
    </lineage>
</organism>
<name>A0A1H2T0M7_9BACL</name>
<dbReference type="Pfam" id="PF09580">
    <property type="entry name" value="Spore_YhcN_YlaJ"/>
    <property type="match status" value="1"/>
</dbReference>
<evidence type="ECO:0000313" key="2">
    <source>
        <dbReference type="EMBL" id="SDW37398.1"/>
    </source>
</evidence>